<evidence type="ECO:0000256" key="2">
    <source>
        <dbReference type="ARBA" id="ARBA00004963"/>
    </source>
</evidence>
<dbReference type="UniPathway" id="UPA00619">
    <property type="reaction ID" value="UER00676"/>
</dbReference>
<gene>
    <name evidence="7" type="primary">gloB</name>
    <name evidence="9" type="ORF">SAMN02745249_00861</name>
</gene>
<keyword evidence="6 7" id="KW-0862">Zinc</keyword>
<comment type="function">
    <text evidence="7">Thiolesterase that catalyzes the hydrolysis of S-D-lactoyl-glutathione to form glutathione and D-lactic acid.</text>
</comment>
<dbReference type="SMART" id="SM00849">
    <property type="entry name" value="Lactamase_B"/>
    <property type="match status" value="1"/>
</dbReference>
<feature type="binding site" evidence="7">
    <location>
        <position position="52"/>
    </location>
    <ligand>
        <name>Zn(2+)</name>
        <dbReference type="ChEBI" id="CHEBI:29105"/>
        <label>1</label>
    </ligand>
</feature>
<feature type="binding site" evidence="7">
    <location>
        <position position="125"/>
    </location>
    <ligand>
        <name>Zn(2+)</name>
        <dbReference type="ChEBI" id="CHEBI:29105"/>
        <label>1</label>
    </ligand>
</feature>
<comment type="catalytic activity">
    <reaction evidence="1 7">
        <text>an S-(2-hydroxyacyl)glutathione + H2O = a 2-hydroxy carboxylate + glutathione + H(+)</text>
        <dbReference type="Rhea" id="RHEA:21864"/>
        <dbReference type="ChEBI" id="CHEBI:15377"/>
        <dbReference type="ChEBI" id="CHEBI:15378"/>
        <dbReference type="ChEBI" id="CHEBI:57925"/>
        <dbReference type="ChEBI" id="CHEBI:58896"/>
        <dbReference type="ChEBI" id="CHEBI:71261"/>
        <dbReference type="EC" id="3.1.2.6"/>
    </reaction>
</comment>
<keyword evidence="10" id="KW-1185">Reference proteome</keyword>
<proteinExistence type="inferred from homology"/>
<dbReference type="HAMAP" id="MF_01374">
    <property type="entry name" value="Glyoxalase_2"/>
    <property type="match status" value="1"/>
</dbReference>
<dbReference type="GO" id="GO:0004416">
    <property type="term" value="F:hydroxyacylglutathione hydrolase activity"/>
    <property type="evidence" value="ECO:0007669"/>
    <property type="project" value="UniProtKB-UniRule"/>
</dbReference>
<dbReference type="AlphaFoldDB" id="A0A1M4VAP0"/>
<dbReference type="RefSeq" id="WP_073296934.1">
    <property type="nucleotide sequence ID" value="NZ_FQUF01000011.1"/>
</dbReference>
<name>A0A1M4VAP0_9LACT</name>
<comment type="similarity">
    <text evidence="3 7">Belongs to the metallo-beta-lactamase superfamily. Glyoxalase II family.</text>
</comment>
<feature type="binding site" evidence="7">
    <location>
        <position position="125"/>
    </location>
    <ligand>
        <name>Zn(2+)</name>
        <dbReference type="ChEBI" id="CHEBI:29105"/>
        <label>2</label>
    </ligand>
</feature>
<keyword evidence="5 7" id="KW-0378">Hydrolase</keyword>
<dbReference type="Proteomes" id="UP000184128">
    <property type="component" value="Unassembled WGS sequence"/>
</dbReference>
<evidence type="ECO:0000256" key="4">
    <source>
        <dbReference type="ARBA" id="ARBA00022723"/>
    </source>
</evidence>
<evidence type="ECO:0000256" key="3">
    <source>
        <dbReference type="ARBA" id="ARBA00006759"/>
    </source>
</evidence>
<dbReference type="GO" id="GO:0019243">
    <property type="term" value="P:methylglyoxal catabolic process to D-lactate via S-lactoyl-glutathione"/>
    <property type="evidence" value="ECO:0007669"/>
    <property type="project" value="UniProtKB-UniRule"/>
</dbReference>
<dbReference type="OrthoDB" id="9802897at2"/>
<evidence type="ECO:0000256" key="7">
    <source>
        <dbReference type="HAMAP-Rule" id="MF_01374"/>
    </source>
</evidence>
<dbReference type="EMBL" id="FQUF01000011">
    <property type="protein sequence ID" value="SHE66075.1"/>
    <property type="molecule type" value="Genomic_DNA"/>
</dbReference>
<evidence type="ECO:0000313" key="9">
    <source>
        <dbReference type="EMBL" id="SHE66075.1"/>
    </source>
</evidence>
<feature type="binding site" evidence="7">
    <location>
        <position position="163"/>
    </location>
    <ligand>
        <name>Zn(2+)</name>
        <dbReference type="ChEBI" id="CHEBI:29105"/>
        <label>2</label>
    </ligand>
</feature>
<organism evidence="9 10">
    <name type="scientific">Atopostipes suicloacalis DSM 15692</name>
    <dbReference type="NCBI Taxonomy" id="1121025"/>
    <lineage>
        <taxon>Bacteria</taxon>
        <taxon>Bacillati</taxon>
        <taxon>Bacillota</taxon>
        <taxon>Bacilli</taxon>
        <taxon>Lactobacillales</taxon>
        <taxon>Carnobacteriaceae</taxon>
        <taxon>Atopostipes</taxon>
    </lineage>
</organism>
<feature type="binding site" evidence="7">
    <location>
        <position position="108"/>
    </location>
    <ligand>
        <name>Zn(2+)</name>
        <dbReference type="ChEBI" id="CHEBI:29105"/>
        <label>1</label>
    </ligand>
</feature>
<evidence type="ECO:0000256" key="1">
    <source>
        <dbReference type="ARBA" id="ARBA00001623"/>
    </source>
</evidence>
<comment type="pathway">
    <text evidence="2 7">Secondary metabolite metabolism; methylglyoxal degradation; (R)-lactate from methylglyoxal: step 2/2.</text>
</comment>
<sequence>MHTFPIKAFTDNYIWVIEEQEKVIVVDPGESGKVLAYLAEHTIEEVTILLTHKHDDHVGGVEAIVAQYPKTIIYGPEETKEFNDQTIHSGDVCEIYGKNFEVLDTPGHTAGHISYLMEEQLFCGDALFSGGCGRVFTGDYHAQYNTLQIFAQLQKSVKVYAAHEYTLTNLEFAQSIEPTNSVIGEALEGVRKRREKDQPTLPSTIGRELEINLLLRAKTEEEFTRLRKLRDNFLGNIG</sequence>
<dbReference type="InterPro" id="IPR036866">
    <property type="entry name" value="RibonucZ/Hydroxyglut_hydro"/>
</dbReference>
<reference evidence="9 10" key="1">
    <citation type="submission" date="2016-11" db="EMBL/GenBank/DDBJ databases">
        <authorList>
            <person name="Jaros S."/>
            <person name="Januszkiewicz K."/>
            <person name="Wedrychowicz H."/>
        </authorList>
    </citation>
    <scope>NUCLEOTIDE SEQUENCE [LARGE SCALE GENOMIC DNA]</scope>
    <source>
        <strain evidence="9 10">DSM 15692</strain>
    </source>
</reference>
<dbReference type="NCBIfam" id="TIGR03413">
    <property type="entry name" value="GSH_gloB"/>
    <property type="match status" value="1"/>
</dbReference>
<dbReference type="GO" id="GO:0046872">
    <property type="term" value="F:metal ion binding"/>
    <property type="evidence" value="ECO:0007669"/>
    <property type="project" value="UniProtKB-KW"/>
</dbReference>
<dbReference type="PANTHER" id="PTHR43705:SF1">
    <property type="entry name" value="HYDROXYACYLGLUTATHIONE HYDROLASE GLOB"/>
    <property type="match status" value="1"/>
</dbReference>
<dbReference type="PANTHER" id="PTHR43705">
    <property type="entry name" value="HYDROXYACYLGLUTATHIONE HYDROLASE"/>
    <property type="match status" value="1"/>
</dbReference>
<feature type="binding site" evidence="7">
    <location>
        <position position="56"/>
    </location>
    <ligand>
        <name>Zn(2+)</name>
        <dbReference type="ChEBI" id="CHEBI:29105"/>
        <label>2</label>
    </ligand>
</feature>
<dbReference type="EC" id="3.1.2.6" evidence="7"/>
<dbReference type="InterPro" id="IPR050110">
    <property type="entry name" value="Glyoxalase_II_hydrolase"/>
</dbReference>
<dbReference type="SUPFAM" id="SSF56281">
    <property type="entry name" value="Metallo-hydrolase/oxidoreductase"/>
    <property type="match status" value="1"/>
</dbReference>
<dbReference type="Gene3D" id="3.60.15.10">
    <property type="entry name" value="Ribonuclease Z/Hydroxyacylglutathione hydrolase-like"/>
    <property type="match status" value="1"/>
</dbReference>
<dbReference type="InterPro" id="IPR035680">
    <property type="entry name" value="Clx_II_MBL"/>
</dbReference>
<comment type="cofactor">
    <cofactor evidence="7">
        <name>Zn(2+)</name>
        <dbReference type="ChEBI" id="CHEBI:29105"/>
    </cofactor>
    <text evidence="7">Binds 2 Zn(2+) ions per subunit.</text>
</comment>
<feature type="domain" description="Metallo-beta-lactamase" evidence="8">
    <location>
        <begin position="11"/>
        <end position="163"/>
    </location>
</feature>
<dbReference type="InterPro" id="IPR017782">
    <property type="entry name" value="Hydroxyacylglutathione_Hdrlase"/>
</dbReference>
<accession>A0A1M4VAP0</accession>
<feature type="binding site" evidence="7">
    <location>
        <position position="54"/>
    </location>
    <ligand>
        <name>Zn(2+)</name>
        <dbReference type="ChEBI" id="CHEBI:29105"/>
        <label>1</label>
    </ligand>
</feature>
<dbReference type="Pfam" id="PF16123">
    <property type="entry name" value="HAGH_C"/>
    <property type="match status" value="1"/>
</dbReference>
<evidence type="ECO:0000256" key="6">
    <source>
        <dbReference type="ARBA" id="ARBA00022833"/>
    </source>
</evidence>
<dbReference type="CDD" id="cd07723">
    <property type="entry name" value="hydroxyacylglutathione_hydrolase_MBL-fold"/>
    <property type="match status" value="1"/>
</dbReference>
<protein>
    <recommendedName>
        <fullName evidence="7">Hydroxyacylglutathione hydrolase</fullName>
        <ecNumber evidence="7">3.1.2.6</ecNumber>
    </recommendedName>
    <alternativeName>
        <fullName evidence="7">Glyoxalase II</fullName>
        <shortName evidence="7">Glx II</shortName>
    </alternativeName>
</protein>
<comment type="subunit">
    <text evidence="7">Monomer.</text>
</comment>
<dbReference type="STRING" id="1121025.SAMN02745249_00861"/>
<dbReference type="Pfam" id="PF00753">
    <property type="entry name" value="Lactamase_B"/>
    <property type="match status" value="1"/>
</dbReference>
<feature type="binding site" evidence="7">
    <location>
        <position position="57"/>
    </location>
    <ligand>
        <name>Zn(2+)</name>
        <dbReference type="ChEBI" id="CHEBI:29105"/>
        <label>2</label>
    </ligand>
</feature>
<keyword evidence="4 7" id="KW-0479">Metal-binding</keyword>
<dbReference type="InterPro" id="IPR032282">
    <property type="entry name" value="HAGH_C"/>
</dbReference>
<evidence type="ECO:0000256" key="5">
    <source>
        <dbReference type="ARBA" id="ARBA00022801"/>
    </source>
</evidence>
<evidence type="ECO:0000259" key="8">
    <source>
        <dbReference type="SMART" id="SM00849"/>
    </source>
</evidence>
<dbReference type="InterPro" id="IPR001279">
    <property type="entry name" value="Metallo-B-lactamas"/>
</dbReference>
<evidence type="ECO:0000313" key="10">
    <source>
        <dbReference type="Proteomes" id="UP000184128"/>
    </source>
</evidence>